<dbReference type="Gene3D" id="3.40.50.300">
    <property type="entry name" value="P-loop containing nucleotide triphosphate hydrolases"/>
    <property type="match status" value="1"/>
</dbReference>
<gene>
    <name evidence="6" type="primary">LOC106170013</name>
</gene>
<protein>
    <submittedName>
        <fullName evidence="6">UMP-CMP kinase 2, mitochondrial</fullName>
    </submittedName>
</protein>
<evidence type="ECO:0000313" key="6">
    <source>
        <dbReference type="RefSeq" id="XP_013405175.1"/>
    </source>
</evidence>
<dbReference type="OrthoDB" id="425602at2759"/>
<name>A0A1S3J466_LINAN</name>
<comment type="similarity">
    <text evidence="1">Belongs to the thymidylate kinase family.</text>
</comment>
<dbReference type="SUPFAM" id="SSF52540">
    <property type="entry name" value="P-loop containing nucleoside triphosphate hydrolases"/>
    <property type="match status" value="1"/>
</dbReference>
<dbReference type="GO" id="GO:0005524">
    <property type="term" value="F:ATP binding"/>
    <property type="evidence" value="ECO:0007669"/>
    <property type="project" value="UniProtKB-KW"/>
</dbReference>
<dbReference type="RefSeq" id="XP_013405175.1">
    <property type="nucleotide sequence ID" value="XM_013549721.1"/>
</dbReference>
<dbReference type="GO" id="GO:0004798">
    <property type="term" value="F:dTMP kinase activity"/>
    <property type="evidence" value="ECO:0007669"/>
    <property type="project" value="TreeGrafter"/>
</dbReference>
<organism evidence="5 6">
    <name type="scientific">Lingula anatina</name>
    <name type="common">Brachiopod</name>
    <name type="synonym">Lingula unguis</name>
    <dbReference type="NCBI Taxonomy" id="7574"/>
    <lineage>
        <taxon>Eukaryota</taxon>
        <taxon>Metazoa</taxon>
        <taxon>Spiralia</taxon>
        <taxon>Lophotrochozoa</taxon>
        <taxon>Brachiopoda</taxon>
        <taxon>Linguliformea</taxon>
        <taxon>Lingulata</taxon>
        <taxon>Lingulida</taxon>
        <taxon>Linguloidea</taxon>
        <taxon>Lingulidae</taxon>
        <taxon>Lingula</taxon>
    </lineage>
</organism>
<dbReference type="KEGG" id="lak:106170013"/>
<accession>A0A1S3J466</accession>
<evidence type="ECO:0000313" key="5">
    <source>
        <dbReference type="Proteomes" id="UP000085678"/>
    </source>
</evidence>
<evidence type="ECO:0000259" key="4">
    <source>
        <dbReference type="Pfam" id="PF02223"/>
    </source>
</evidence>
<proteinExistence type="inferred from homology"/>
<dbReference type="GO" id="GO:0005739">
    <property type="term" value="C:mitochondrion"/>
    <property type="evidence" value="ECO:0007669"/>
    <property type="project" value="TreeGrafter"/>
</dbReference>
<keyword evidence="6" id="KW-0418">Kinase</keyword>
<evidence type="ECO:0000256" key="2">
    <source>
        <dbReference type="ARBA" id="ARBA00022741"/>
    </source>
</evidence>
<feature type="domain" description="Thymidylate kinase-like" evidence="4">
    <location>
        <begin position="295"/>
        <end position="478"/>
    </location>
</feature>
<dbReference type="GeneID" id="106170013"/>
<dbReference type="GO" id="GO:0004550">
    <property type="term" value="F:nucleoside diphosphate kinase activity"/>
    <property type="evidence" value="ECO:0007669"/>
    <property type="project" value="TreeGrafter"/>
</dbReference>
<dbReference type="InterPro" id="IPR039430">
    <property type="entry name" value="Thymidylate_kin-like_dom"/>
</dbReference>
<dbReference type="GO" id="GO:0006233">
    <property type="term" value="P:dTDP biosynthetic process"/>
    <property type="evidence" value="ECO:0007669"/>
    <property type="project" value="TreeGrafter"/>
</dbReference>
<sequence>MILRILRSTHWLKDFPKLRISCIFQLQHKMAGTQAGSDNNTKDSPEESNNIFCFELKGGPFYFTVQNASEIGSKRQKFHYPQELQNCKEVLGMSSFAVSTDGKNTTNGLHSIKSSVVHNMIRHYSMRDRLKTMENNSSFLMDKRCTVIPTLTLDKNVEGDDRFCRGFAILVNEKGFPEDSVKDAVKEGIAEFDCLSFNRFVNEGDQIVHHPDTGVDNEETSSVVVPVPRPHIHPAFLDRETIGVFHSYERSVRILNECKHLPEVQESLRIAAEHIEKDFSIQDYQQQMKHPFIVLEGLDATGKSTLVEKLGQTLNSVVMRTPPDCVRHLREKFDAHPEILRRAYYSLGNYIVAKQIAEECQTRAVVMDRFWQSTAAYAIAHESGCGDKSVLPPNEHWVYAWPEDLIKPSAILFLTVNEDIRDERLTERNMTKLTHEEQLMRSKKSEFRERLLEAYVRMRDPAPIIIDASKSKVEVAEEAMEALRRRKLLP</sequence>
<dbReference type="GO" id="GO:0006227">
    <property type="term" value="P:dUDP biosynthetic process"/>
    <property type="evidence" value="ECO:0007669"/>
    <property type="project" value="TreeGrafter"/>
</dbReference>
<dbReference type="InterPro" id="IPR027417">
    <property type="entry name" value="P-loop_NTPase"/>
</dbReference>
<reference evidence="6" key="1">
    <citation type="submission" date="2025-08" db="UniProtKB">
        <authorList>
            <consortium name="RefSeq"/>
        </authorList>
    </citation>
    <scope>IDENTIFICATION</scope>
    <source>
        <tissue evidence="6">Gonads</tissue>
    </source>
</reference>
<evidence type="ECO:0000256" key="3">
    <source>
        <dbReference type="ARBA" id="ARBA00022840"/>
    </source>
</evidence>
<keyword evidence="6" id="KW-0808">Transferase</keyword>
<keyword evidence="2" id="KW-0547">Nucleotide-binding</keyword>
<dbReference type="Pfam" id="PF02223">
    <property type="entry name" value="Thymidylate_kin"/>
    <property type="match status" value="1"/>
</dbReference>
<dbReference type="PANTHER" id="PTHR10344:SF4">
    <property type="entry name" value="UMP-CMP KINASE 2, MITOCHONDRIAL"/>
    <property type="match status" value="1"/>
</dbReference>
<dbReference type="InParanoid" id="A0A1S3J466"/>
<dbReference type="GO" id="GO:0006235">
    <property type="term" value="P:dTTP biosynthetic process"/>
    <property type="evidence" value="ECO:0007669"/>
    <property type="project" value="TreeGrafter"/>
</dbReference>
<keyword evidence="3" id="KW-0067">ATP-binding</keyword>
<dbReference type="AlphaFoldDB" id="A0A1S3J466"/>
<keyword evidence="5" id="KW-1185">Reference proteome</keyword>
<dbReference type="STRING" id="7574.A0A1S3J466"/>
<evidence type="ECO:0000256" key="1">
    <source>
        <dbReference type="ARBA" id="ARBA00009776"/>
    </source>
</evidence>
<dbReference type="Proteomes" id="UP000085678">
    <property type="component" value="Unplaced"/>
</dbReference>
<dbReference type="PANTHER" id="PTHR10344">
    <property type="entry name" value="THYMIDYLATE KINASE"/>
    <property type="match status" value="1"/>
</dbReference>